<gene>
    <name evidence="1" type="ORF">METZ01_LOCUS447767</name>
</gene>
<protein>
    <submittedName>
        <fullName evidence="1">Uncharacterized protein</fullName>
    </submittedName>
</protein>
<dbReference type="EMBL" id="UINC01183933">
    <property type="protein sequence ID" value="SVD94913.1"/>
    <property type="molecule type" value="Genomic_DNA"/>
</dbReference>
<sequence length="184" mass="21794">MTKTSKYVIDCIYSNMSNKKLTDDDLLDIPEFLKRQSNGDPVKIELKEAEIKVDEPPKLEIVEEVKEPEKPKKPTIQDRMQKRLMEIMGDLNDEFEKVWADGGDPKVFKAYSYFAIDDIPGAFMKMIIKDIKEILDEQRKGLEYRDIKKSERTDIQEDYVESFECYTKKDMLTHIAWWERIIKD</sequence>
<feature type="non-terminal residue" evidence="1">
    <location>
        <position position="184"/>
    </location>
</feature>
<dbReference type="AlphaFoldDB" id="A0A382ZHL4"/>
<accession>A0A382ZHL4</accession>
<proteinExistence type="predicted"/>
<organism evidence="1">
    <name type="scientific">marine metagenome</name>
    <dbReference type="NCBI Taxonomy" id="408172"/>
    <lineage>
        <taxon>unclassified sequences</taxon>
        <taxon>metagenomes</taxon>
        <taxon>ecological metagenomes</taxon>
    </lineage>
</organism>
<name>A0A382ZHL4_9ZZZZ</name>
<evidence type="ECO:0000313" key="1">
    <source>
        <dbReference type="EMBL" id="SVD94913.1"/>
    </source>
</evidence>
<reference evidence="1" key="1">
    <citation type="submission" date="2018-05" db="EMBL/GenBank/DDBJ databases">
        <authorList>
            <person name="Lanie J.A."/>
            <person name="Ng W.-L."/>
            <person name="Kazmierczak K.M."/>
            <person name="Andrzejewski T.M."/>
            <person name="Davidsen T.M."/>
            <person name="Wayne K.J."/>
            <person name="Tettelin H."/>
            <person name="Glass J.I."/>
            <person name="Rusch D."/>
            <person name="Podicherti R."/>
            <person name="Tsui H.-C.T."/>
            <person name="Winkler M.E."/>
        </authorList>
    </citation>
    <scope>NUCLEOTIDE SEQUENCE</scope>
</reference>